<dbReference type="SUPFAM" id="SSF53098">
    <property type="entry name" value="Ribonuclease H-like"/>
    <property type="match status" value="1"/>
</dbReference>
<reference evidence="2" key="1">
    <citation type="submission" date="2024-04" db="EMBL/GenBank/DDBJ databases">
        <authorList>
            <person name="Shaw F."/>
            <person name="Minotto A."/>
        </authorList>
    </citation>
    <scope>NUCLEOTIDE SEQUENCE [LARGE SCALE GENOMIC DNA]</scope>
</reference>
<protein>
    <recommendedName>
        <fullName evidence="3">RNase H type-1 domain-containing protein</fullName>
    </recommendedName>
</protein>
<keyword evidence="2" id="KW-1185">Reference proteome</keyword>
<dbReference type="PANTHER" id="PTHR33050">
    <property type="entry name" value="REVERSE TRANSCRIPTASE DOMAIN-CONTAINING PROTEIN"/>
    <property type="match status" value="1"/>
</dbReference>
<name>A0ABP1DR40_9APHY</name>
<proteinExistence type="predicted"/>
<sequence length="326" mass="36157">MPCLSTGTLSQSLLSVTVRQIVPKRFQTVNWSIVRPFRGFHSSPARHYPYPSASLHSSALDPRLLRLSTDQSVPITRAETSLLQQILPSWKASGALIPYPERVIVVQALRRCGQIIPEGRSRLPALFRFSGAEDPLLTLSSAALEEAQWWLERLSQPVSSQLSSLPPRELPLEHMEIYVDASTRGIGVTIDRRWLAWEFTQPLGNGGKFSFPQGHIGWAELIAIELALRALIAQGYSSCQVPVHVDSLEAIACFERGFSRQEEQNTAVRRIYGLQRASGILLKLIRVASQYNVADSLSLGLLPSTSRRFPALVTLPMELAGRLTAL</sequence>
<dbReference type="PANTHER" id="PTHR33050:SF7">
    <property type="entry name" value="RIBONUCLEASE H"/>
    <property type="match status" value="1"/>
</dbReference>
<evidence type="ECO:0000313" key="1">
    <source>
        <dbReference type="EMBL" id="CAL1710297.1"/>
    </source>
</evidence>
<accession>A0ABP1DR40</accession>
<organism evidence="1 2">
    <name type="scientific">Somion occarium</name>
    <dbReference type="NCBI Taxonomy" id="3059160"/>
    <lineage>
        <taxon>Eukaryota</taxon>
        <taxon>Fungi</taxon>
        <taxon>Dikarya</taxon>
        <taxon>Basidiomycota</taxon>
        <taxon>Agaricomycotina</taxon>
        <taxon>Agaricomycetes</taxon>
        <taxon>Polyporales</taxon>
        <taxon>Cerrenaceae</taxon>
        <taxon>Somion</taxon>
    </lineage>
</organism>
<gene>
    <name evidence="1" type="ORF">GFSPODELE1_LOCUS7747</name>
</gene>
<dbReference type="InterPro" id="IPR012337">
    <property type="entry name" value="RNaseH-like_sf"/>
</dbReference>
<evidence type="ECO:0000313" key="2">
    <source>
        <dbReference type="Proteomes" id="UP001497453"/>
    </source>
</evidence>
<evidence type="ECO:0008006" key="3">
    <source>
        <dbReference type="Google" id="ProtNLM"/>
    </source>
</evidence>
<dbReference type="EMBL" id="OZ037948">
    <property type="protein sequence ID" value="CAL1710297.1"/>
    <property type="molecule type" value="Genomic_DNA"/>
</dbReference>
<dbReference type="Proteomes" id="UP001497453">
    <property type="component" value="Chromosome 5"/>
</dbReference>
<dbReference type="InterPro" id="IPR052055">
    <property type="entry name" value="Hepadnavirus_pol/RT"/>
</dbReference>